<comment type="similarity">
    <text evidence="1 2">Belongs to the small heat shock protein (HSP20) family.</text>
</comment>
<evidence type="ECO:0000259" key="3">
    <source>
        <dbReference type="PROSITE" id="PS01031"/>
    </source>
</evidence>
<dbReference type="SUPFAM" id="SSF49764">
    <property type="entry name" value="HSP20-like chaperones"/>
    <property type="match status" value="1"/>
</dbReference>
<dbReference type="AlphaFoldDB" id="A0ABD0KXT4"/>
<evidence type="ECO:0000313" key="4">
    <source>
        <dbReference type="EMBL" id="KAK7492032.1"/>
    </source>
</evidence>
<dbReference type="PROSITE" id="PS01031">
    <property type="entry name" value="SHSP"/>
    <property type="match status" value="1"/>
</dbReference>
<dbReference type="InterPro" id="IPR008978">
    <property type="entry name" value="HSP20-like_chaperone"/>
</dbReference>
<organism evidence="4 5">
    <name type="scientific">Batillaria attramentaria</name>
    <dbReference type="NCBI Taxonomy" id="370345"/>
    <lineage>
        <taxon>Eukaryota</taxon>
        <taxon>Metazoa</taxon>
        <taxon>Spiralia</taxon>
        <taxon>Lophotrochozoa</taxon>
        <taxon>Mollusca</taxon>
        <taxon>Gastropoda</taxon>
        <taxon>Caenogastropoda</taxon>
        <taxon>Sorbeoconcha</taxon>
        <taxon>Cerithioidea</taxon>
        <taxon>Batillariidae</taxon>
        <taxon>Batillaria</taxon>
    </lineage>
</organism>
<dbReference type="CDD" id="cd06526">
    <property type="entry name" value="metazoan_ACD"/>
    <property type="match status" value="1"/>
</dbReference>
<sequence length="172" mass="19819">MSSKHPHRYMTPEDWQALRRALDPEASQRLDDIYRGQGVIVVPGGQGAGPSVRLPTERMTGFSEVHNDDQVFRIRMNVKHFRQEELSILIRDDERIVVHGTHTERPDAEDDESTISREFWRQYVLPKNVDLSRVTAQFSDDGILQIKVMKFPQQEDAERVIPISIVDPSVNT</sequence>
<keyword evidence="5" id="KW-1185">Reference proteome</keyword>
<name>A0ABD0KXT4_9CAEN</name>
<dbReference type="Gene3D" id="2.60.40.790">
    <property type="match status" value="1"/>
</dbReference>
<dbReference type="PANTHER" id="PTHR45640">
    <property type="entry name" value="HEAT SHOCK PROTEIN HSP-12.2-RELATED"/>
    <property type="match status" value="1"/>
</dbReference>
<gene>
    <name evidence="4" type="ORF">BaRGS_00016696</name>
</gene>
<feature type="domain" description="SHSP" evidence="3">
    <location>
        <begin position="53"/>
        <end position="166"/>
    </location>
</feature>
<dbReference type="PANTHER" id="PTHR45640:SF26">
    <property type="entry name" value="RE23625P"/>
    <property type="match status" value="1"/>
</dbReference>
<protein>
    <recommendedName>
        <fullName evidence="3">SHSP domain-containing protein</fullName>
    </recommendedName>
</protein>
<dbReference type="PRINTS" id="PR00299">
    <property type="entry name" value="ACRYSTALLIN"/>
</dbReference>
<dbReference type="InterPro" id="IPR001436">
    <property type="entry name" value="Alpha-crystallin/sHSP_animal"/>
</dbReference>
<comment type="caution">
    <text evidence="4">The sequence shown here is derived from an EMBL/GenBank/DDBJ whole genome shotgun (WGS) entry which is preliminary data.</text>
</comment>
<dbReference type="EMBL" id="JACVVK020000107">
    <property type="protein sequence ID" value="KAK7492032.1"/>
    <property type="molecule type" value="Genomic_DNA"/>
</dbReference>
<accession>A0ABD0KXT4</accession>
<proteinExistence type="inferred from homology"/>
<dbReference type="Pfam" id="PF00011">
    <property type="entry name" value="HSP20"/>
    <property type="match status" value="1"/>
</dbReference>
<reference evidence="4 5" key="1">
    <citation type="journal article" date="2023" name="Sci. Data">
        <title>Genome assembly of the Korean intertidal mud-creeper Batillaria attramentaria.</title>
        <authorList>
            <person name="Patra A.K."/>
            <person name="Ho P.T."/>
            <person name="Jun S."/>
            <person name="Lee S.J."/>
            <person name="Kim Y."/>
            <person name="Won Y.J."/>
        </authorList>
    </citation>
    <scope>NUCLEOTIDE SEQUENCE [LARGE SCALE GENOMIC DNA]</scope>
    <source>
        <strain evidence="4">Wonlab-2016</strain>
    </source>
</reference>
<dbReference type="Proteomes" id="UP001519460">
    <property type="component" value="Unassembled WGS sequence"/>
</dbReference>
<dbReference type="InterPro" id="IPR002068">
    <property type="entry name" value="A-crystallin/Hsp20_dom"/>
</dbReference>
<evidence type="ECO:0000256" key="1">
    <source>
        <dbReference type="PROSITE-ProRule" id="PRU00285"/>
    </source>
</evidence>
<evidence type="ECO:0000256" key="2">
    <source>
        <dbReference type="RuleBase" id="RU003616"/>
    </source>
</evidence>
<evidence type="ECO:0000313" key="5">
    <source>
        <dbReference type="Proteomes" id="UP001519460"/>
    </source>
</evidence>